<proteinExistence type="inferred from homology"/>
<keyword evidence="4" id="KW-1185">Reference proteome</keyword>
<reference evidence="3 4" key="1">
    <citation type="submission" date="2020-01" db="EMBL/GenBank/DDBJ databases">
        <authorList>
            <person name="Gupta K D."/>
        </authorList>
    </citation>
    <scope>NUCLEOTIDE SEQUENCE [LARGE SCALE GENOMIC DNA]</scope>
</reference>
<protein>
    <recommendedName>
        <fullName evidence="5">Tryptophan dimethylallyltransferase</fullName>
    </recommendedName>
</protein>
<dbReference type="Proteomes" id="UP000467700">
    <property type="component" value="Unassembled WGS sequence"/>
</dbReference>
<organism evidence="3 4">
    <name type="scientific">Cyclocybe aegerita</name>
    <name type="common">Black poplar mushroom</name>
    <name type="synonym">Agrocybe aegerita</name>
    <dbReference type="NCBI Taxonomy" id="1973307"/>
    <lineage>
        <taxon>Eukaryota</taxon>
        <taxon>Fungi</taxon>
        <taxon>Dikarya</taxon>
        <taxon>Basidiomycota</taxon>
        <taxon>Agaricomycotina</taxon>
        <taxon>Agaricomycetes</taxon>
        <taxon>Agaricomycetidae</taxon>
        <taxon>Agaricales</taxon>
        <taxon>Agaricineae</taxon>
        <taxon>Bolbitiaceae</taxon>
        <taxon>Cyclocybe</taxon>
    </lineage>
</organism>
<evidence type="ECO:0000313" key="3">
    <source>
        <dbReference type="EMBL" id="CAA7268858.1"/>
    </source>
</evidence>
<comment type="caution">
    <text evidence="3">The sequence shown here is derived from an EMBL/GenBank/DDBJ whole genome shotgun (WGS) entry which is preliminary data.</text>
</comment>
<dbReference type="AlphaFoldDB" id="A0A8S0WAP1"/>
<gene>
    <name evidence="3" type="ORF">AAE3_LOCUS11115</name>
</gene>
<evidence type="ECO:0000256" key="2">
    <source>
        <dbReference type="ARBA" id="ARBA00022679"/>
    </source>
</evidence>
<dbReference type="InterPro" id="IPR017795">
    <property type="entry name" value="ABBA_NscD-like"/>
</dbReference>
<dbReference type="CDD" id="cd13929">
    <property type="entry name" value="PT-DMATS_CymD"/>
    <property type="match status" value="1"/>
</dbReference>
<dbReference type="NCBIfam" id="TIGR03429">
    <property type="entry name" value="arom_pren_DMATS"/>
    <property type="match status" value="1"/>
</dbReference>
<dbReference type="OrthoDB" id="3354387at2759"/>
<dbReference type="GO" id="GO:0016765">
    <property type="term" value="F:transferase activity, transferring alkyl or aryl (other than methyl) groups"/>
    <property type="evidence" value="ECO:0007669"/>
    <property type="project" value="InterPro"/>
</dbReference>
<dbReference type="PANTHER" id="PTHR40627:SF4">
    <property type="entry name" value="PRENYLTRANSFERASE ASQH1-RELATED"/>
    <property type="match status" value="1"/>
</dbReference>
<dbReference type="InterPro" id="IPR033964">
    <property type="entry name" value="ABBA"/>
</dbReference>
<dbReference type="EMBL" id="CACVBS010000071">
    <property type="protein sequence ID" value="CAA7268858.1"/>
    <property type="molecule type" value="Genomic_DNA"/>
</dbReference>
<dbReference type="SFLD" id="SFLDS00036">
    <property type="entry name" value="Aromatic_Prenyltransferase"/>
    <property type="match status" value="1"/>
</dbReference>
<evidence type="ECO:0000256" key="1">
    <source>
        <dbReference type="ARBA" id="ARBA00010209"/>
    </source>
</evidence>
<evidence type="ECO:0000313" key="4">
    <source>
        <dbReference type="Proteomes" id="UP000467700"/>
    </source>
</evidence>
<keyword evidence="2" id="KW-0808">Transferase</keyword>
<dbReference type="Pfam" id="PF11991">
    <property type="entry name" value="Trp_DMAT"/>
    <property type="match status" value="1"/>
</dbReference>
<accession>A0A8S0WAP1</accession>
<dbReference type="GO" id="GO:0009820">
    <property type="term" value="P:alkaloid metabolic process"/>
    <property type="evidence" value="ECO:0007669"/>
    <property type="project" value="InterPro"/>
</dbReference>
<comment type="similarity">
    <text evidence="1">Belongs to the tryptophan dimethylallyltransferase family.</text>
</comment>
<evidence type="ECO:0008006" key="5">
    <source>
        <dbReference type="Google" id="ProtNLM"/>
    </source>
</evidence>
<dbReference type="PANTHER" id="PTHR40627">
    <property type="entry name" value="INDOLE PRENYLTRANSFERASE TDIB-RELATED"/>
    <property type="match status" value="1"/>
</dbReference>
<sequence>MSVAWERLIDHIPQALHPVTLQFQQQRRQVFEETQQDFWYTATSPILSRFLSYSGCTQQQQEEFLSFYYASITPLLGLSPQQFSQRGMKPLSFLSDDHTPVEFIWVIEGDGTSSIRFAMDTLAHDGTPLPAKHCQQMLQSLRKVGCVKSFDSTWTDVCHETLLCSSSTASTSQFFFGGDFAPTGMVGKVYYLPHARAQITGESEDQLVTECMARLGLSVGWNAVLSYMSSLPAETRPSTEMVSVDCLESSRNRLKVYFRARDRTLSGIEQHMTLGGALDGEAVQNTLRVVRNLWGFLFPGVGRDQPLSPRADKAFLPGFLIYYEMKLGNPTPFPKVYIPVRQYCESDSQIIDGVSRYLASLNISVRRDYASEVKRLL</sequence>
<name>A0A8S0WAP1_CYCAE</name>